<sequence length="423" mass="47359">MDQTLSSLSTFLTDRSLYTESPNLSQSETRCPCCPLCLNGLRQPKALPCLHTFCENCLAAHMDRSIAHEGLRGYFKCPMCGFATSAPVGDETSKQWAGKFPINHLVLVVQEKQTTFCQPCLNDKRDTYSAAYCETCSERLCLACIQHHKRLKIAKDHVVTELNTMESSAIDPAKINLLFRCPLHGKSFECFCDSHQVLCCSKCIIVQHKTCKKVDAVEDLATGIKEGQLCKQIKSKLGGLQSNFQKVQTHWDDNLKEIEQKMTGIKDSIFKWKSTIIKKVEELTSSALAELDQIYGAITNTISSHLEECKSVIAALEISDIMLEEAIQKVDDAECFMTLNKLSNQVESYTTALNNVYETAIQMKLDFTPDSEVQNFQRVSSLGKLSKLEAPVTFRINLKGERKTGGKFKKTATVKSIRKHGKT</sequence>
<dbReference type="AlphaFoldDB" id="A0ABD3UTA6"/>
<name>A0ABD3UTA6_SINWO</name>
<evidence type="ECO:0000256" key="4">
    <source>
        <dbReference type="PROSITE-ProRule" id="PRU00024"/>
    </source>
</evidence>
<dbReference type="Gene3D" id="3.30.40.10">
    <property type="entry name" value="Zinc/RING finger domain, C3HC4 (zinc finger)"/>
    <property type="match status" value="1"/>
</dbReference>
<keyword evidence="2 4" id="KW-0863">Zinc-finger</keyword>
<organism evidence="7 8">
    <name type="scientific">Sinanodonta woodiana</name>
    <name type="common">Chinese pond mussel</name>
    <name type="synonym">Anodonta woodiana</name>
    <dbReference type="NCBI Taxonomy" id="1069815"/>
    <lineage>
        <taxon>Eukaryota</taxon>
        <taxon>Metazoa</taxon>
        <taxon>Spiralia</taxon>
        <taxon>Lophotrochozoa</taxon>
        <taxon>Mollusca</taxon>
        <taxon>Bivalvia</taxon>
        <taxon>Autobranchia</taxon>
        <taxon>Heteroconchia</taxon>
        <taxon>Palaeoheterodonta</taxon>
        <taxon>Unionida</taxon>
        <taxon>Unionoidea</taxon>
        <taxon>Unionidae</taxon>
        <taxon>Unioninae</taxon>
        <taxon>Sinanodonta</taxon>
    </lineage>
</organism>
<dbReference type="EMBL" id="JBJQND010000015">
    <property type="protein sequence ID" value="KAL3852724.1"/>
    <property type="molecule type" value="Genomic_DNA"/>
</dbReference>
<dbReference type="SUPFAM" id="SSF57850">
    <property type="entry name" value="RING/U-box"/>
    <property type="match status" value="1"/>
</dbReference>
<feature type="domain" description="B box-type" evidence="6">
    <location>
        <begin position="112"/>
        <end position="162"/>
    </location>
</feature>
<dbReference type="SMART" id="SM00184">
    <property type="entry name" value="RING"/>
    <property type="match status" value="2"/>
</dbReference>
<evidence type="ECO:0000256" key="1">
    <source>
        <dbReference type="ARBA" id="ARBA00022723"/>
    </source>
</evidence>
<dbReference type="SUPFAM" id="SSF57845">
    <property type="entry name" value="B-box zinc-binding domain"/>
    <property type="match status" value="1"/>
</dbReference>
<dbReference type="Gene3D" id="3.30.160.60">
    <property type="entry name" value="Classic Zinc Finger"/>
    <property type="match status" value="1"/>
</dbReference>
<dbReference type="PANTHER" id="PTHR25462:SF305">
    <property type="entry name" value="RING-TYPE DOMAIN-CONTAINING PROTEIN"/>
    <property type="match status" value="1"/>
</dbReference>
<dbReference type="InterPro" id="IPR000315">
    <property type="entry name" value="Znf_B-box"/>
</dbReference>
<dbReference type="InterPro" id="IPR018957">
    <property type="entry name" value="Znf_C3HC4_RING-type"/>
</dbReference>
<evidence type="ECO:0000313" key="8">
    <source>
        <dbReference type="Proteomes" id="UP001634394"/>
    </source>
</evidence>
<evidence type="ECO:0000256" key="3">
    <source>
        <dbReference type="ARBA" id="ARBA00022833"/>
    </source>
</evidence>
<dbReference type="InterPro" id="IPR017907">
    <property type="entry name" value="Znf_RING_CS"/>
</dbReference>
<dbReference type="CDD" id="cd19776">
    <property type="entry name" value="Bbox2_TRIM25_C-IV"/>
    <property type="match status" value="1"/>
</dbReference>
<dbReference type="GO" id="GO:0008270">
    <property type="term" value="F:zinc ion binding"/>
    <property type="evidence" value="ECO:0007669"/>
    <property type="project" value="UniProtKB-KW"/>
</dbReference>
<feature type="domain" description="RING-type" evidence="5">
    <location>
        <begin position="34"/>
        <end position="80"/>
    </location>
</feature>
<dbReference type="InterPro" id="IPR001841">
    <property type="entry name" value="Znf_RING"/>
</dbReference>
<dbReference type="PROSITE" id="PS50119">
    <property type="entry name" value="ZF_BBOX"/>
    <property type="match status" value="1"/>
</dbReference>
<dbReference type="Pfam" id="PF00097">
    <property type="entry name" value="zf-C3HC4"/>
    <property type="match status" value="1"/>
</dbReference>
<accession>A0ABD3UTA6</accession>
<proteinExistence type="predicted"/>
<keyword evidence="3" id="KW-0862">Zinc</keyword>
<protein>
    <submittedName>
        <fullName evidence="7">Uncharacterized protein</fullName>
    </submittedName>
</protein>
<dbReference type="Proteomes" id="UP001634394">
    <property type="component" value="Unassembled WGS sequence"/>
</dbReference>
<evidence type="ECO:0000313" key="7">
    <source>
        <dbReference type="EMBL" id="KAL3852724.1"/>
    </source>
</evidence>
<dbReference type="PROSITE" id="PS50089">
    <property type="entry name" value="ZF_RING_2"/>
    <property type="match status" value="1"/>
</dbReference>
<dbReference type="InterPro" id="IPR047153">
    <property type="entry name" value="TRIM45/56/19-like"/>
</dbReference>
<dbReference type="PANTHER" id="PTHR25462">
    <property type="entry name" value="BONUS, ISOFORM C-RELATED"/>
    <property type="match status" value="1"/>
</dbReference>
<dbReference type="InterPro" id="IPR013083">
    <property type="entry name" value="Znf_RING/FYVE/PHD"/>
</dbReference>
<gene>
    <name evidence="7" type="ORF">ACJMK2_016342</name>
</gene>
<dbReference type="PROSITE" id="PS00518">
    <property type="entry name" value="ZF_RING_1"/>
    <property type="match status" value="1"/>
</dbReference>
<comment type="caution">
    <text evidence="7">The sequence shown here is derived from an EMBL/GenBank/DDBJ whole genome shotgun (WGS) entry which is preliminary data.</text>
</comment>
<keyword evidence="8" id="KW-1185">Reference proteome</keyword>
<evidence type="ECO:0000259" key="5">
    <source>
        <dbReference type="PROSITE" id="PS50089"/>
    </source>
</evidence>
<reference evidence="7 8" key="1">
    <citation type="submission" date="2024-11" db="EMBL/GenBank/DDBJ databases">
        <title>Chromosome-level genome assembly of the freshwater bivalve Anodonta woodiana.</title>
        <authorList>
            <person name="Chen X."/>
        </authorList>
    </citation>
    <scope>NUCLEOTIDE SEQUENCE [LARGE SCALE GENOMIC DNA]</scope>
    <source>
        <strain evidence="7">MN2024</strain>
        <tissue evidence="7">Gills</tissue>
    </source>
</reference>
<evidence type="ECO:0000259" key="6">
    <source>
        <dbReference type="PROSITE" id="PS50119"/>
    </source>
</evidence>
<keyword evidence="1" id="KW-0479">Metal-binding</keyword>
<evidence type="ECO:0000256" key="2">
    <source>
        <dbReference type="ARBA" id="ARBA00022771"/>
    </source>
</evidence>